<dbReference type="Proteomes" id="UP000801492">
    <property type="component" value="Unassembled WGS sequence"/>
</dbReference>
<dbReference type="OrthoDB" id="410725at2759"/>
<accession>A0A8K0D3J6</accession>
<dbReference type="AlphaFoldDB" id="A0A8K0D3J6"/>
<evidence type="ECO:0008006" key="13">
    <source>
        <dbReference type="Google" id="ProtNLM"/>
    </source>
</evidence>
<evidence type="ECO:0000313" key="11">
    <source>
        <dbReference type="EMBL" id="KAF2894055.1"/>
    </source>
</evidence>
<evidence type="ECO:0000256" key="8">
    <source>
        <dbReference type="ARBA" id="ARBA00023136"/>
    </source>
</evidence>
<dbReference type="GO" id="GO:0005789">
    <property type="term" value="C:endoplasmic reticulum membrane"/>
    <property type="evidence" value="ECO:0007669"/>
    <property type="project" value="UniProtKB-SubCell"/>
</dbReference>
<comment type="subcellular location">
    <subcellularLocation>
        <location evidence="1">Endomembrane system</location>
        <topology evidence="1">Multi-pass membrane protein</topology>
    </subcellularLocation>
    <subcellularLocation>
        <location evidence="3">Endoplasmic reticulum membrane</location>
    </subcellularLocation>
    <subcellularLocation>
        <location evidence="2">Nucleus envelope</location>
    </subcellularLocation>
</comment>
<evidence type="ECO:0000256" key="5">
    <source>
        <dbReference type="ARBA" id="ARBA00022692"/>
    </source>
</evidence>
<evidence type="ECO:0000256" key="2">
    <source>
        <dbReference type="ARBA" id="ARBA00004259"/>
    </source>
</evidence>
<dbReference type="GO" id="GO:0071763">
    <property type="term" value="P:nuclear membrane organization"/>
    <property type="evidence" value="ECO:0007669"/>
    <property type="project" value="TreeGrafter"/>
</dbReference>
<comment type="similarity">
    <text evidence="4">Belongs to the TMEM43 family.</text>
</comment>
<comment type="caution">
    <text evidence="11">The sequence shown here is derived from an EMBL/GenBank/DDBJ whole genome shotgun (WGS) entry which is preliminary data.</text>
</comment>
<evidence type="ECO:0000256" key="4">
    <source>
        <dbReference type="ARBA" id="ARBA00006627"/>
    </source>
</evidence>
<keyword evidence="12" id="KW-1185">Reference proteome</keyword>
<keyword evidence="6" id="KW-0256">Endoplasmic reticulum</keyword>
<dbReference type="GO" id="GO:0005637">
    <property type="term" value="C:nuclear inner membrane"/>
    <property type="evidence" value="ECO:0007669"/>
    <property type="project" value="TreeGrafter"/>
</dbReference>
<dbReference type="InterPro" id="IPR012430">
    <property type="entry name" value="TMEM43_fam"/>
</dbReference>
<dbReference type="GO" id="GO:0006629">
    <property type="term" value="P:lipid metabolic process"/>
    <property type="evidence" value="ECO:0007669"/>
    <property type="project" value="TreeGrafter"/>
</dbReference>
<dbReference type="Pfam" id="PF07787">
    <property type="entry name" value="TMEM43"/>
    <property type="match status" value="1"/>
</dbReference>
<gene>
    <name evidence="11" type="ORF">ILUMI_12116</name>
</gene>
<keyword evidence="8 10" id="KW-0472">Membrane</keyword>
<sequence length="378" mass="43288">MEITLIDEFKRSWLTSIIGIALLCAGTWLLTWNEGRAVHHAHSLDEAYSSVIALNPYEPVQPEYDGRLVHISGLILVDEPLTEPEYGISIQAVKLKRRVQMYQWIEERVQRDYSDPTASHSTDNSDYYYVTEWRDKLVDSRSFYIRHGHQNPTEIPLKSHIHISPLVRVGHLILGSELKEKFADYVEVTSDERPERKDIKLHLGIYYHCDDVWNPEVGDIRVQFYYAGASGEPVSVIAEQKDGILMPYTTSKGHKILLLRSGILTIAQMFSEERSDAYYETWKLRGAGIFILYASFVCLARLSRIILSRFSFFRWISTQEITSSANLAISLSVSLLVIATAWFLYRPWLGAALVMAAISPFLYCTMGVYNVAQHQNIN</sequence>
<evidence type="ECO:0000313" key="12">
    <source>
        <dbReference type="Proteomes" id="UP000801492"/>
    </source>
</evidence>
<evidence type="ECO:0000256" key="7">
    <source>
        <dbReference type="ARBA" id="ARBA00022989"/>
    </source>
</evidence>
<evidence type="ECO:0000256" key="3">
    <source>
        <dbReference type="ARBA" id="ARBA00004586"/>
    </source>
</evidence>
<evidence type="ECO:0000256" key="9">
    <source>
        <dbReference type="ARBA" id="ARBA00023242"/>
    </source>
</evidence>
<name>A0A8K0D3J6_IGNLU</name>
<feature type="transmembrane region" description="Helical" evidence="10">
    <location>
        <begin position="324"/>
        <end position="345"/>
    </location>
</feature>
<proteinExistence type="inferred from homology"/>
<reference evidence="11" key="1">
    <citation type="submission" date="2019-08" db="EMBL/GenBank/DDBJ databases">
        <title>The genome of the North American firefly Photinus pyralis.</title>
        <authorList>
            <consortium name="Photinus pyralis genome working group"/>
            <person name="Fallon T.R."/>
            <person name="Sander Lower S.E."/>
            <person name="Weng J.-K."/>
        </authorList>
    </citation>
    <scope>NUCLEOTIDE SEQUENCE</scope>
    <source>
        <strain evidence="11">TRF0915ILg1</strain>
        <tissue evidence="11">Whole body</tissue>
    </source>
</reference>
<evidence type="ECO:0000256" key="10">
    <source>
        <dbReference type="SAM" id="Phobius"/>
    </source>
</evidence>
<protein>
    <recommendedName>
        <fullName evidence="13">Transmembrane protein 43</fullName>
    </recommendedName>
</protein>
<feature type="transmembrane region" description="Helical" evidence="10">
    <location>
        <begin position="284"/>
        <end position="303"/>
    </location>
</feature>
<dbReference type="EMBL" id="VTPC01007391">
    <property type="protein sequence ID" value="KAF2894055.1"/>
    <property type="molecule type" value="Genomic_DNA"/>
</dbReference>
<dbReference type="PANTHER" id="PTHR13416:SF2">
    <property type="entry name" value="TRANSMEMBRANE PROTEIN 43"/>
    <property type="match status" value="1"/>
</dbReference>
<dbReference type="PANTHER" id="PTHR13416">
    <property type="match status" value="1"/>
</dbReference>
<keyword evidence="7 10" id="KW-1133">Transmembrane helix</keyword>
<evidence type="ECO:0000256" key="6">
    <source>
        <dbReference type="ARBA" id="ARBA00022824"/>
    </source>
</evidence>
<organism evidence="11 12">
    <name type="scientific">Ignelater luminosus</name>
    <name type="common">Cucubano</name>
    <name type="synonym">Pyrophorus luminosus</name>
    <dbReference type="NCBI Taxonomy" id="2038154"/>
    <lineage>
        <taxon>Eukaryota</taxon>
        <taxon>Metazoa</taxon>
        <taxon>Ecdysozoa</taxon>
        <taxon>Arthropoda</taxon>
        <taxon>Hexapoda</taxon>
        <taxon>Insecta</taxon>
        <taxon>Pterygota</taxon>
        <taxon>Neoptera</taxon>
        <taxon>Endopterygota</taxon>
        <taxon>Coleoptera</taxon>
        <taxon>Polyphaga</taxon>
        <taxon>Elateriformia</taxon>
        <taxon>Elateroidea</taxon>
        <taxon>Elateridae</taxon>
        <taxon>Agrypninae</taxon>
        <taxon>Pyrophorini</taxon>
        <taxon>Ignelater</taxon>
    </lineage>
</organism>
<evidence type="ECO:0000256" key="1">
    <source>
        <dbReference type="ARBA" id="ARBA00004127"/>
    </source>
</evidence>
<feature type="transmembrane region" description="Helical" evidence="10">
    <location>
        <begin position="351"/>
        <end position="372"/>
    </location>
</feature>
<keyword evidence="9" id="KW-0539">Nucleus</keyword>
<keyword evidence="5 10" id="KW-0812">Transmembrane</keyword>
<feature type="transmembrane region" description="Helical" evidence="10">
    <location>
        <begin position="12"/>
        <end position="32"/>
    </location>
</feature>